<evidence type="ECO:0000256" key="1">
    <source>
        <dbReference type="SAM" id="Coils"/>
    </source>
</evidence>
<evidence type="ECO:0000313" key="4">
    <source>
        <dbReference type="Proteomes" id="UP000821837"/>
    </source>
</evidence>
<keyword evidence="4" id="KW-1185">Reference proteome</keyword>
<protein>
    <submittedName>
        <fullName evidence="3">Uncharacterized protein</fullName>
    </submittedName>
</protein>
<dbReference type="EMBL" id="JABSTV010001247">
    <property type="protein sequence ID" value="KAH7973210.1"/>
    <property type="molecule type" value="Genomic_DNA"/>
</dbReference>
<reference evidence="3" key="2">
    <citation type="submission" date="2021-09" db="EMBL/GenBank/DDBJ databases">
        <authorList>
            <person name="Jia N."/>
            <person name="Wang J."/>
            <person name="Shi W."/>
            <person name="Du L."/>
            <person name="Sun Y."/>
            <person name="Zhan W."/>
            <person name="Jiang J."/>
            <person name="Wang Q."/>
            <person name="Zhang B."/>
            <person name="Ji P."/>
            <person name="Sakyi L.B."/>
            <person name="Cui X."/>
            <person name="Yuan T."/>
            <person name="Jiang B."/>
            <person name="Yang W."/>
            <person name="Lam T.T.-Y."/>
            <person name="Chang Q."/>
            <person name="Ding S."/>
            <person name="Wang X."/>
            <person name="Zhu J."/>
            <person name="Ruan X."/>
            <person name="Zhao L."/>
            <person name="Wei J."/>
            <person name="Que T."/>
            <person name="Du C."/>
            <person name="Cheng J."/>
            <person name="Dai P."/>
            <person name="Han X."/>
            <person name="Huang E."/>
            <person name="Gao Y."/>
            <person name="Liu J."/>
            <person name="Shao H."/>
            <person name="Ye R."/>
            <person name="Li L."/>
            <person name="Wei W."/>
            <person name="Wang X."/>
            <person name="Wang C."/>
            <person name="Huo Q."/>
            <person name="Li W."/>
            <person name="Guo W."/>
            <person name="Chen H."/>
            <person name="Chen S."/>
            <person name="Zhou L."/>
            <person name="Zhou L."/>
            <person name="Ni X."/>
            <person name="Tian J."/>
            <person name="Zhou Y."/>
            <person name="Sheng Y."/>
            <person name="Liu T."/>
            <person name="Pan Y."/>
            <person name="Xia L."/>
            <person name="Li J."/>
            <person name="Zhao F."/>
            <person name="Cao W."/>
        </authorList>
    </citation>
    <scope>NUCLEOTIDE SEQUENCE</scope>
    <source>
        <strain evidence="3">Rsan-2018</strain>
        <tissue evidence="3">Larvae</tissue>
    </source>
</reference>
<feature type="region of interest" description="Disordered" evidence="2">
    <location>
        <begin position="255"/>
        <end position="283"/>
    </location>
</feature>
<evidence type="ECO:0000313" key="3">
    <source>
        <dbReference type="EMBL" id="KAH7973210.1"/>
    </source>
</evidence>
<reference evidence="3" key="1">
    <citation type="journal article" date="2020" name="Cell">
        <title>Large-Scale Comparative Analyses of Tick Genomes Elucidate Their Genetic Diversity and Vector Capacities.</title>
        <authorList>
            <consortium name="Tick Genome and Microbiome Consortium (TIGMIC)"/>
            <person name="Jia N."/>
            <person name="Wang J."/>
            <person name="Shi W."/>
            <person name="Du L."/>
            <person name="Sun Y."/>
            <person name="Zhan W."/>
            <person name="Jiang J.F."/>
            <person name="Wang Q."/>
            <person name="Zhang B."/>
            <person name="Ji P."/>
            <person name="Bell-Sakyi L."/>
            <person name="Cui X.M."/>
            <person name="Yuan T.T."/>
            <person name="Jiang B.G."/>
            <person name="Yang W.F."/>
            <person name="Lam T.T."/>
            <person name="Chang Q.C."/>
            <person name="Ding S.J."/>
            <person name="Wang X.J."/>
            <person name="Zhu J.G."/>
            <person name="Ruan X.D."/>
            <person name="Zhao L."/>
            <person name="Wei J.T."/>
            <person name="Ye R.Z."/>
            <person name="Que T.C."/>
            <person name="Du C.H."/>
            <person name="Zhou Y.H."/>
            <person name="Cheng J.X."/>
            <person name="Dai P.F."/>
            <person name="Guo W.B."/>
            <person name="Han X.H."/>
            <person name="Huang E.J."/>
            <person name="Li L.F."/>
            <person name="Wei W."/>
            <person name="Gao Y.C."/>
            <person name="Liu J.Z."/>
            <person name="Shao H.Z."/>
            <person name="Wang X."/>
            <person name="Wang C.C."/>
            <person name="Yang T.C."/>
            <person name="Huo Q.B."/>
            <person name="Li W."/>
            <person name="Chen H.Y."/>
            <person name="Chen S.E."/>
            <person name="Zhou L.G."/>
            <person name="Ni X.B."/>
            <person name="Tian J.H."/>
            <person name="Sheng Y."/>
            <person name="Liu T."/>
            <person name="Pan Y.S."/>
            <person name="Xia L.Y."/>
            <person name="Li J."/>
            <person name="Zhao F."/>
            <person name="Cao W.C."/>
        </authorList>
    </citation>
    <scope>NUCLEOTIDE SEQUENCE</scope>
    <source>
        <strain evidence="3">Rsan-2018</strain>
    </source>
</reference>
<comment type="caution">
    <text evidence="3">The sequence shown here is derived from an EMBL/GenBank/DDBJ whole genome shotgun (WGS) entry which is preliminary data.</text>
</comment>
<dbReference type="Proteomes" id="UP000821837">
    <property type="component" value="Chromosome 11"/>
</dbReference>
<feature type="coiled-coil region" evidence="1">
    <location>
        <begin position="35"/>
        <end position="69"/>
    </location>
</feature>
<keyword evidence="1" id="KW-0175">Coiled coil</keyword>
<dbReference type="AlphaFoldDB" id="A0A9D4QB16"/>
<evidence type="ECO:0000256" key="2">
    <source>
        <dbReference type="SAM" id="MobiDB-lite"/>
    </source>
</evidence>
<sequence length="283" mass="31628">MSKEIRALFDDLKRELRAEFKDFKDSIERDFRKELRDIKTSLAHANKEYEEIKVENKELKEANAKLHVLCSDLLQQAKDHECRILQAEQYSRKANVEIKGEHLQELLITVHPDARVANSKGPKPLPEGGFSKLLSALRSFAFARAVHARVANSKGPKPPPEVGFSKFRSALRSVASARAMRGQRRTSTPRDAPPYRPANVVATPMPLSASLCLPIAGTRTLKAHHCLQPTETPCYECKRAALCCTFQPLEYPQPLRVSRGDRDNHLPLSPLQLAGLPSPTASP</sequence>
<accession>A0A9D4QB16</accession>
<gene>
    <name evidence="3" type="ORF">HPB52_022926</name>
</gene>
<name>A0A9D4QB16_RHISA</name>
<feature type="region of interest" description="Disordered" evidence="2">
    <location>
        <begin position="175"/>
        <end position="200"/>
    </location>
</feature>
<proteinExistence type="predicted"/>
<organism evidence="3 4">
    <name type="scientific">Rhipicephalus sanguineus</name>
    <name type="common">Brown dog tick</name>
    <name type="synonym">Ixodes sanguineus</name>
    <dbReference type="NCBI Taxonomy" id="34632"/>
    <lineage>
        <taxon>Eukaryota</taxon>
        <taxon>Metazoa</taxon>
        <taxon>Ecdysozoa</taxon>
        <taxon>Arthropoda</taxon>
        <taxon>Chelicerata</taxon>
        <taxon>Arachnida</taxon>
        <taxon>Acari</taxon>
        <taxon>Parasitiformes</taxon>
        <taxon>Ixodida</taxon>
        <taxon>Ixodoidea</taxon>
        <taxon>Ixodidae</taxon>
        <taxon>Rhipicephalinae</taxon>
        <taxon>Rhipicephalus</taxon>
        <taxon>Rhipicephalus</taxon>
    </lineage>
</organism>